<dbReference type="Gene3D" id="2.40.50.220">
    <property type="entry name" value="EutN/Ccml"/>
    <property type="match status" value="1"/>
</dbReference>
<evidence type="ECO:0000256" key="1">
    <source>
        <dbReference type="ARBA" id="ARBA00023587"/>
    </source>
</evidence>
<dbReference type="CDD" id="cd01614">
    <property type="entry name" value="EutN_CcmL"/>
    <property type="match status" value="1"/>
</dbReference>
<sequence length="89" mass="9684">MILAKVVGNLWATRKDEKLNGLKLMVCQRRLQEEVYDDKLIVAADNAGAGVGDHVLITTGSSARISFARDNIPADMVIVGIIDKVDFAE</sequence>
<dbReference type="OrthoDB" id="196195at2"/>
<keyword evidence="3" id="KW-1283">Bacterial microcompartment</keyword>
<gene>
    <name evidence="4" type="ORF">CL176_08800</name>
</gene>
<dbReference type="PROSITE" id="PS51932">
    <property type="entry name" value="BMV"/>
    <property type="match status" value="1"/>
</dbReference>
<evidence type="ECO:0000256" key="3">
    <source>
        <dbReference type="ARBA" id="ARBA00024446"/>
    </source>
</evidence>
<dbReference type="InterPro" id="IPR036677">
    <property type="entry name" value="EutN_CcmL_sf"/>
</dbReference>
<name>A0A347WLY3_9LACT</name>
<reference evidence="4 5" key="1">
    <citation type="submission" date="2017-09" db="EMBL/GenBank/DDBJ databases">
        <title>Complete genome sequence of Oxytococcus suis strain ZY16052.</title>
        <authorList>
            <person name="Li F."/>
        </authorList>
    </citation>
    <scope>NUCLEOTIDE SEQUENCE [LARGE SCALE GENOMIC DNA]</scope>
    <source>
        <strain evidence="4 5">ZY16052</strain>
    </source>
</reference>
<dbReference type="KEGG" id="abae:CL176_08800"/>
<keyword evidence="2" id="KW-1282">Carboxysome</keyword>
<evidence type="ECO:0000313" key="5">
    <source>
        <dbReference type="Proteomes" id="UP000263232"/>
    </source>
</evidence>
<dbReference type="EMBL" id="CP023434">
    <property type="protein sequence ID" value="AXY26090.1"/>
    <property type="molecule type" value="Genomic_DNA"/>
</dbReference>
<proteinExistence type="predicted"/>
<dbReference type="Proteomes" id="UP000263232">
    <property type="component" value="Chromosome"/>
</dbReference>
<dbReference type="GO" id="GO:0031470">
    <property type="term" value="C:carboxysome"/>
    <property type="evidence" value="ECO:0007669"/>
    <property type="project" value="UniProtKB-SubCell"/>
</dbReference>
<dbReference type="Pfam" id="PF03319">
    <property type="entry name" value="EutN_CcmL"/>
    <property type="match status" value="1"/>
</dbReference>
<dbReference type="InterPro" id="IPR004992">
    <property type="entry name" value="EutN_CcmL"/>
</dbReference>
<organism evidence="4 5">
    <name type="scientific">Suicoccus acidiformans</name>
    <dbReference type="NCBI Taxonomy" id="2036206"/>
    <lineage>
        <taxon>Bacteria</taxon>
        <taxon>Bacillati</taxon>
        <taxon>Bacillota</taxon>
        <taxon>Bacilli</taxon>
        <taxon>Lactobacillales</taxon>
        <taxon>Aerococcaceae</taxon>
        <taxon>Suicoccus</taxon>
    </lineage>
</organism>
<dbReference type="SUPFAM" id="SSF159133">
    <property type="entry name" value="EutN/CcmL-like"/>
    <property type="match status" value="1"/>
</dbReference>
<dbReference type="AlphaFoldDB" id="A0A347WLY3"/>
<evidence type="ECO:0000256" key="2">
    <source>
        <dbReference type="ARBA" id="ARBA00023669"/>
    </source>
</evidence>
<protein>
    <submittedName>
        <fullName evidence="4">Ethanolamine utilization protein EutN</fullName>
    </submittedName>
</protein>
<dbReference type="PANTHER" id="PTHR36539">
    <property type="entry name" value="ETHANOLAMINE UTILIZATION PROTEIN EUTN"/>
    <property type="match status" value="1"/>
</dbReference>
<accession>A0A347WLY3</accession>
<dbReference type="PANTHER" id="PTHR36539:SF2">
    <property type="entry name" value="ETHANOLAMINE UTILIZATION PROTEIN"/>
    <property type="match status" value="1"/>
</dbReference>
<comment type="subcellular location">
    <subcellularLocation>
        <location evidence="1">Carboxysome</location>
    </subcellularLocation>
</comment>
<evidence type="ECO:0000313" key="4">
    <source>
        <dbReference type="EMBL" id="AXY26090.1"/>
    </source>
</evidence>
<dbReference type="RefSeq" id="WP_118990987.1">
    <property type="nucleotide sequence ID" value="NZ_CP023434.1"/>
</dbReference>
<keyword evidence="5" id="KW-1185">Reference proteome</keyword>